<sequence length="142" mass="15311">ILFSTLCAALSASVEVTKSENLSAPPPVTLLIVNGSEDLCFKVSDKGPGLSQRQLAQVFNFVVAKSPEANSPCTAADVTQPAVCRLLQQHAVSLSLARVHAQYFGGDLDMVSMQNYGSDTYLHLRKDTAQTSSPMQQQQQQQ</sequence>
<keyword evidence="4" id="KW-1185">Reference proteome</keyword>
<accession>A0A1Y2H7X6</accession>
<keyword evidence="1" id="KW-0808">Transferase</keyword>
<dbReference type="PANTHER" id="PTHR11947:SF3">
    <property type="entry name" value="[PYRUVATE DEHYDROGENASE (ACETYL-TRANSFERRING)] KINASE, MITOCHONDRIAL"/>
    <property type="match status" value="1"/>
</dbReference>
<protein>
    <recommendedName>
        <fullName evidence="1">Protein-serine/threonine kinase</fullName>
        <ecNumber evidence="1">2.7.11.-</ecNumber>
    </recommendedName>
</protein>
<dbReference type="STRING" id="765915.A0A1Y2H7X6"/>
<organism evidence="3 4">
    <name type="scientific">Catenaria anguillulae PL171</name>
    <dbReference type="NCBI Taxonomy" id="765915"/>
    <lineage>
        <taxon>Eukaryota</taxon>
        <taxon>Fungi</taxon>
        <taxon>Fungi incertae sedis</taxon>
        <taxon>Blastocladiomycota</taxon>
        <taxon>Blastocladiomycetes</taxon>
        <taxon>Blastocladiales</taxon>
        <taxon>Catenariaceae</taxon>
        <taxon>Catenaria</taxon>
    </lineage>
</organism>
<dbReference type="SUPFAM" id="SSF55874">
    <property type="entry name" value="ATPase domain of HSP90 chaperone/DNA topoisomerase II/histidine kinase"/>
    <property type="match status" value="1"/>
</dbReference>
<name>A0A1Y2H7X6_9FUNG</name>
<dbReference type="GO" id="GO:0005759">
    <property type="term" value="C:mitochondrial matrix"/>
    <property type="evidence" value="ECO:0007669"/>
    <property type="project" value="UniProtKB-SubCell"/>
</dbReference>
<keyword evidence="1" id="KW-0496">Mitochondrion</keyword>
<evidence type="ECO:0000313" key="4">
    <source>
        <dbReference type="Proteomes" id="UP000193411"/>
    </source>
</evidence>
<comment type="caution">
    <text evidence="3">The sequence shown here is derived from an EMBL/GenBank/DDBJ whole genome shotgun (WGS) entry which is preliminary data.</text>
</comment>
<keyword evidence="1" id="KW-0418">Kinase</keyword>
<dbReference type="GO" id="GO:0010906">
    <property type="term" value="P:regulation of glucose metabolic process"/>
    <property type="evidence" value="ECO:0007669"/>
    <property type="project" value="TreeGrafter"/>
</dbReference>
<feature type="non-terminal residue" evidence="3">
    <location>
        <position position="1"/>
    </location>
</feature>
<dbReference type="EMBL" id="MCFL01000325">
    <property type="protein sequence ID" value="ORZ29142.1"/>
    <property type="molecule type" value="Genomic_DNA"/>
</dbReference>
<dbReference type="Gene3D" id="3.30.565.10">
    <property type="entry name" value="Histidine kinase-like ATPase, C-terminal domain"/>
    <property type="match status" value="1"/>
</dbReference>
<keyword evidence="2" id="KW-0732">Signal</keyword>
<dbReference type="Proteomes" id="UP000193411">
    <property type="component" value="Unassembled WGS sequence"/>
</dbReference>
<proteinExistence type="inferred from homology"/>
<dbReference type="GO" id="GO:0004740">
    <property type="term" value="F:pyruvate dehydrogenase (acetyl-transferring) kinase activity"/>
    <property type="evidence" value="ECO:0007669"/>
    <property type="project" value="TreeGrafter"/>
</dbReference>
<dbReference type="GO" id="GO:0005524">
    <property type="term" value="F:ATP binding"/>
    <property type="evidence" value="ECO:0007669"/>
    <property type="project" value="UniProtKB-UniRule"/>
</dbReference>
<feature type="chain" id="PRO_5012576058" description="Protein-serine/threonine kinase" evidence="2">
    <location>
        <begin position="20"/>
        <end position="142"/>
    </location>
</feature>
<dbReference type="PANTHER" id="PTHR11947">
    <property type="entry name" value="PYRUVATE DEHYDROGENASE KINASE"/>
    <property type="match status" value="1"/>
</dbReference>
<evidence type="ECO:0000313" key="3">
    <source>
        <dbReference type="EMBL" id="ORZ29142.1"/>
    </source>
</evidence>
<reference evidence="3 4" key="1">
    <citation type="submission" date="2016-07" db="EMBL/GenBank/DDBJ databases">
        <title>Pervasive Adenine N6-methylation of Active Genes in Fungi.</title>
        <authorList>
            <consortium name="DOE Joint Genome Institute"/>
            <person name="Mondo S.J."/>
            <person name="Dannebaum R.O."/>
            <person name="Kuo R.C."/>
            <person name="Labutti K."/>
            <person name="Haridas S."/>
            <person name="Kuo A."/>
            <person name="Salamov A."/>
            <person name="Ahrendt S.R."/>
            <person name="Lipzen A."/>
            <person name="Sullivan W."/>
            <person name="Andreopoulos W.B."/>
            <person name="Clum A."/>
            <person name="Lindquist E."/>
            <person name="Daum C."/>
            <person name="Ramamoorthy G.K."/>
            <person name="Gryganskyi A."/>
            <person name="Culley D."/>
            <person name="Magnuson J.K."/>
            <person name="James T.Y."/>
            <person name="O'Malley M.A."/>
            <person name="Stajich J.E."/>
            <person name="Spatafora J.W."/>
            <person name="Visel A."/>
            <person name="Grigoriev I.V."/>
        </authorList>
    </citation>
    <scope>NUCLEOTIDE SEQUENCE [LARGE SCALE GENOMIC DNA]</scope>
    <source>
        <strain evidence="3 4">PL171</strain>
    </source>
</reference>
<comment type="similarity">
    <text evidence="1">Belongs to the PDK/BCKDK protein kinase family.</text>
</comment>
<gene>
    <name evidence="3" type="ORF">BCR44DRAFT_1397699</name>
</gene>
<feature type="signal peptide" evidence="2">
    <location>
        <begin position="1"/>
        <end position="19"/>
    </location>
</feature>
<evidence type="ECO:0000256" key="1">
    <source>
        <dbReference type="RuleBase" id="RU366032"/>
    </source>
</evidence>
<dbReference type="InterPro" id="IPR039028">
    <property type="entry name" value="BCKD/PDK"/>
</dbReference>
<evidence type="ECO:0000256" key="2">
    <source>
        <dbReference type="SAM" id="SignalP"/>
    </source>
</evidence>
<dbReference type="InterPro" id="IPR036890">
    <property type="entry name" value="HATPase_C_sf"/>
</dbReference>
<keyword evidence="1" id="KW-0547">Nucleotide-binding</keyword>
<dbReference type="EC" id="2.7.11.-" evidence="1"/>
<dbReference type="AlphaFoldDB" id="A0A1Y2H7X6"/>
<comment type="subcellular location">
    <subcellularLocation>
        <location evidence="1">Mitochondrion matrix</location>
    </subcellularLocation>
</comment>
<dbReference type="OrthoDB" id="3264224at2759"/>
<keyword evidence="1" id="KW-0067">ATP-binding</keyword>